<name>A0A2U3KEJ8_9FIRM</name>
<dbReference type="AlphaFoldDB" id="A0A2U3KEJ8"/>
<accession>A0A2U3KEJ8</accession>
<dbReference type="EMBL" id="OMOF01000101">
    <property type="protein sequence ID" value="SPF38069.1"/>
    <property type="molecule type" value="Genomic_DNA"/>
</dbReference>
<proteinExistence type="predicted"/>
<evidence type="ECO:0000313" key="2">
    <source>
        <dbReference type="Proteomes" id="UP000238916"/>
    </source>
</evidence>
<gene>
    <name evidence="1" type="ORF">SBF1_190003</name>
</gene>
<sequence>MNAYDSLDGLFVKIKDDLLDKNVAERLWD</sequence>
<protein>
    <submittedName>
        <fullName evidence="1">Uncharacterized protein</fullName>
    </submittedName>
</protein>
<dbReference type="Proteomes" id="UP000238916">
    <property type="component" value="Unassembled WGS sequence"/>
</dbReference>
<organism evidence="1 2">
    <name type="scientific">Candidatus Desulfosporosinus infrequens</name>
    <dbReference type="NCBI Taxonomy" id="2043169"/>
    <lineage>
        <taxon>Bacteria</taxon>
        <taxon>Bacillati</taxon>
        <taxon>Bacillota</taxon>
        <taxon>Clostridia</taxon>
        <taxon>Eubacteriales</taxon>
        <taxon>Desulfitobacteriaceae</taxon>
        <taxon>Desulfosporosinus</taxon>
    </lineage>
</organism>
<reference evidence="2" key="1">
    <citation type="submission" date="2018-02" db="EMBL/GenBank/DDBJ databases">
        <authorList>
            <person name="Hausmann B."/>
        </authorList>
    </citation>
    <scope>NUCLEOTIDE SEQUENCE [LARGE SCALE GENOMIC DNA]</scope>
    <source>
        <strain evidence="2">Peat soil MAG SbF1</strain>
    </source>
</reference>
<evidence type="ECO:0000313" key="1">
    <source>
        <dbReference type="EMBL" id="SPF38069.1"/>
    </source>
</evidence>